<dbReference type="Pfam" id="PF12864">
    <property type="entry name" value="DUF3822"/>
    <property type="match status" value="1"/>
</dbReference>
<sequence>MQGQQLMVWRKTAPLSELTQPGSEVQEVLDFNYHDVVTGISSPWFTLVPEELFDTVTATEAARYLDVSIADSVFAQPLDEYNQVIFKANEELSTAAARYDLQKVVFAASGWIQTIAANAPSEHQVFLQVFDDRFDLAYFRQEKLHLYNTFEYTHEDELAYYTVFACQQLKLDLSLITVVLSGAVETDDQRFSPLLNDMFKAIEITPLRVANIPQTLPAHQLLALTALPLCASLADA</sequence>
<comment type="caution">
    <text evidence="1">The sequence shown here is derived from an EMBL/GenBank/DDBJ whole genome shotgun (WGS) entry which is preliminary data.</text>
</comment>
<evidence type="ECO:0000313" key="2">
    <source>
        <dbReference type="Proteomes" id="UP000662074"/>
    </source>
</evidence>
<dbReference type="Gene3D" id="3.30.420.260">
    <property type="match status" value="1"/>
</dbReference>
<organism evidence="1 2">
    <name type="scientific">Mucilaginibacter galii</name>
    <dbReference type="NCBI Taxonomy" id="2005073"/>
    <lineage>
        <taxon>Bacteria</taxon>
        <taxon>Pseudomonadati</taxon>
        <taxon>Bacteroidota</taxon>
        <taxon>Sphingobacteriia</taxon>
        <taxon>Sphingobacteriales</taxon>
        <taxon>Sphingobacteriaceae</taxon>
        <taxon>Mucilaginibacter</taxon>
    </lineage>
</organism>
<reference evidence="1" key="2">
    <citation type="submission" date="2020-09" db="EMBL/GenBank/DDBJ databases">
        <authorList>
            <person name="Sun Q."/>
            <person name="Sedlacek I."/>
        </authorList>
    </citation>
    <scope>NUCLEOTIDE SEQUENCE</scope>
    <source>
        <strain evidence="1">CCM 8711</strain>
    </source>
</reference>
<keyword evidence="2" id="KW-1185">Reference proteome</keyword>
<protein>
    <recommendedName>
        <fullName evidence="3">DUF3822 family protein</fullName>
    </recommendedName>
</protein>
<accession>A0A917N3P1</accession>
<evidence type="ECO:0000313" key="1">
    <source>
        <dbReference type="EMBL" id="GGI52759.1"/>
    </source>
</evidence>
<dbReference type="AlphaFoldDB" id="A0A917N3P1"/>
<name>A0A917N3P1_9SPHI</name>
<dbReference type="CDD" id="cd24013">
    <property type="entry name" value="ASKHA_ATPase_BT3980-like"/>
    <property type="match status" value="1"/>
</dbReference>
<proteinExistence type="predicted"/>
<dbReference type="InterPro" id="IPR024213">
    <property type="entry name" value="DUF3822"/>
</dbReference>
<evidence type="ECO:0008006" key="3">
    <source>
        <dbReference type="Google" id="ProtNLM"/>
    </source>
</evidence>
<dbReference type="Proteomes" id="UP000662074">
    <property type="component" value="Unassembled WGS sequence"/>
</dbReference>
<dbReference type="Gene3D" id="3.30.420.250">
    <property type="match status" value="1"/>
</dbReference>
<gene>
    <name evidence="1" type="ORF">GCM10011425_39710</name>
</gene>
<reference evidence="1" key="1">
    <citation type="journal article" date="2014" name="Int. J. Syst. Evol. Microbiol.">
        <title>Complete genome sequence of Corynebacterium casei LMG S-19264T (=DSM 44701T), isolated from a smear-ripened cheese.</title>
        <authorList>
            <consortium name="US DOE Joint Genome Institute (JGI-PGF)"/>
            <person name="Walter F."/>
            <person name="Albersmeier A."/>
            <person name="Kalinowski J."/>
            <person name="Ruckert C."/>
        </authorList>
    </citation>
    <scope>NUCLEOTIDE SEQUENCE</scope>
    <source>
        <strain evidence="1">CCM 8711</strain>
    </source>
</reference>
<dbReference type="EMBL" id="BMDO01000017">
    <property type="protein sequence ID" value="GGI52759.1"/>
    <property type="molecule type" value="Genomic_DNA"/>
</dbReference>